<dbReference type="AlphaFoldDB" id="X1F3F4"/>
<protein>
    <submittedName>
        <fullName evidence="1">Uncharacterized protein</fullName>
    </submittedName>
</protein>
<dbReference type="EMBL" id="BARU01012355">
    <property type="protein sequence ID" value="GAH40166.1"/>
    <property type="molecule type" value="Genomic_DNA"/>
</dbReference>
<feature type="non-terminal residue" evidence="1">
    <location>
        <position position="126"/>
    </location>
</feature>
<proteinExistence type="predicted"/>
<organism evidence="1">
    <name type="scientific">marine sediment metagenome</name>
    <dbReference type="NCBI Taxonomy" id="412755"/>
    <lineage>
        <taxon>unclassified sequences</taxon>
        <taxon>metagenomes</taxon>
        <taxon>ecological metagenomes</taxon>
    </lineage>
</organism>
<gene>
    <name evidence="1" type="ORF">S03H2_22825</name>
</gene>
<accession>X1F3F4</accession>
<comment type="caution">
    <text evidence="1">The sequence shown here is derived from an EMBL/GenBank/DDBJ whole genome shotgun (WGS) entry which is preliminary data.</text>
</comment>
<reference evidence="1" key="1">
    <citation type="journal article" date="2014" name="Front. Microbiol.">
        <title>High frequency of phylogenetically diverse reductive dehalogenase-homologous genes in deep subseafloor sedimentary metagenomes.</title>
        <authorList>
            <person name="Kawai M."/>
            <person name="Futagami T."/>
            <person name="Toyoda A."/>
            <person name="Takaki Y."/>
            <person name="Nishi S."/>
            <person name="Hori S."/>
            <person name="Arai W."/>
            <person name="Tsubouchi T."/>
            <person name="Morono Y."/>
            <person name="Uchiyama I."/>
            <person name="Ito T."/>
            <person name="Fujiyama A."/>
            <person name="Inagaki F."/>
            <person name="Takami H."/>
        </authorList>
    </citation>
    <scope>NUCLEOTIDE SEQUENCE</scope>
    <source>
        <strain evidence="1">Expedition CK06-06</strain>
    </source>
</reference>
<sequence length="126" mass="14785">MSSEKKVKKYRIGDNREVILLFHPENEEEEVLRIEILKNKNQDGDFYEVILGLDNQPDGTHNVLRAKIDKNAIESGESYNSVKVEIPHNSNNDEYILKWHSHDENDEIIARQSVWGHERINEFVTQ</sequence>
<name>X1F3F4_9ZZZZ</name>
<evidence type="ECO:0000313" key="1">
    <source>
        <dbReference type="EMBL" id="GAH40166.1"/>
    </source>
</evidence>